<dbReference type="VEuPathDB" id="FungiDB:LCOR_04312.1"/>
<dbReference type="AlphaFoldDB" id="A0A068RS77"/>
<proteinExistence type="predicted"/>
<evidence type="ECO:0000313" key="1">
    <source>
        <dbReference type="EMBL" id="CDH52879.1"/>
    </source>
</evidence>
<comment type="caution">
    <text evidence="1">The sequence shown here is derived from an EMBL/GenBank/DDBJ whole genome shotgun (WGS) entry which is preliminary data.</text>
</comment>
<protein>
    <submittedName>
        <fullName evidence="1">Uncharacterized protein</fullName>
    </submittedName>
</protein>
<reference evidence="1" key="1">
    <citation type="submission" date="2013-08" db="EMBL/GenBank/DDBJ databases">
        <title>Gene expansion shapes genome architecture in the human pathogen Lichtheimia corymbifera: an evolutionary genomics analysis in the ancient terrestrial Mucorales (Mucoromycotina).</title>
        <authorList>
            <person name="Schwartze V.U."/>
            <person name="Winter S."/>
            <person name="Shelest E."/>
            <person name="Marcet-Houben M."/>
            <person name="Horn F."/>
            <person name="Wehner S."/>
            <person name="Hoffmann K."/>
            <person name="Riege K."/>
            <person name="Sammeth M."/>
            <person name="Nowrousian M."/>
            <person name="Valiante V."/>
            <person name="Linde J."/>
            <person name="Jacobsen I.D."/>
            <person name="Marz M."/>
            <person name="Brakhage A.A."/>
            <person name="Gabaldon T."/>
            <person name="Bocker S."/>
            <person name="Voigt K."/>
        </authorList>
    </citation>
    <scope>NUCLEOTIDE SEQUENCE [LARGE SCALE GENOMIC DNA]</scope>
    <source>
        <strain evidence="1">FSU 9682</strain>
    </source>
</reference>
<gene>
    <name evidence="1" type="ORF">LCOR_04312.1</name>
</gene>
<keyword evidence="2" id="KW-1185">Reference proteome</keyword>
<name>A0A068RS77_9FUNG</name>
<dbReference type="Proteomes" id="UP000027586">
    <property type="component" value="Unassembled WGS sequence"/>
</dbReference>
<sequence>MRSDNGPSPSTDLHHKCISPSICLNQRGMPLLRQMVYDSKIKPLHMNGSWISIGNRYAKLKQECYMADAIRRVLATDAIGMENLVWEHLLSDDFT</sequence>
<accession>A0A068RS77</accession>
<dbReference type="EMBL" id="CBTN010000015">
    <property type="protein sequence ID" value="CDH52879.1"/>
    <property type="molecule type" value="Genomic_DNA"/>
</dbReference>
<evidence type="ECO:0000313" key="2">
    <source>
        <dbReference type="Proteomes" id="UP000027586"/>
    </source>
</evidence>
<organism evidence="1 2">
    <name type="scientific">Lichtheimia corymbifera JMRC:FSU:9682</name>
    <dbReference type="NCBI Taxonomy" id="1263082"/>
    <lineage>
        <taxon>Eukaryota</taxon>
        <taxon>Fungi</taxon>
        <taxon>Fungi incertae sedis</taxon>
        <taxon>Mucoromycota</taxon>
        <taxon>Mucoromycotina</taxon>
        <taxon>Mucoromycetes</taxon>
        <taxon>Mucorales</taxon>
        <taxon>Lichtheimiaceae</taxon>
        <taxon>Lichtheimia</taxon>
    </lineage>
</organism>